<feature type="transmembrane region" description="Helical" evidence="1">
    <location>
        <begin position="118"/>
        <end position="138"/>
    </location>
</feature>
<organism evidence="3 4">
    <name type="scientific">Vulcanisaeta souniana JCM 11219</name>
    <dbReference type="NCBI Taxonomy" id="1293586"/>
    <lineage>
        <taxon>Archaea</taxon>
        <taxon>Thermoproteota</taxon>
        <taxon>Thermoprotei</taxon>
        <taxon>Thermoproteales</taxon>
        <taxon>Thermoproteaceae</taxon>
        <taxon>Vulcanisaeta</taxon>
    </lineage>
</organism>
<dbReference type="RefSeq" id="WP_054843548.1">
    <property type="nucleotide sequence ID" value="NZ_AP026830.1"/>
</dbReference>
<name>A0A830E2Z8_9CREN</name>
<feature type="transmembrane region" description="Helical" evidence="1">
    <location>
        <begin position="25"/>
        <end position="51"/>
    </location>
</feature>
<proteinExistence type="predicted"/>
<dbReference type="EMBL" id="AP026830">
    <property type="protein sequence ID" value="BDR92824.1"/>
    <property type="molecule type" value="Genomic_DNA"/>
</dbReference>
<accession>A0A830E2Z8</accession>
<evidence type="ECO:0008006" key="6">
    <source>
        <dbReference type="Google" id="ProtNLM"/>
    </source>
</evidence>
<sequence length="346" mass="38504">MDINIINKGKNYSYTHGLLSRDQTILMVLFSVLFLLYFIFREFLFYVAPFMPSTGINMVDLELIGTFSVFGLEIVIPFMLYLIKAPLSGVYFIITVLMLWGGTLLSILYPMYYMSIPWVIGSLIYVALTVLSLITLIYELRIKSLPLIPLILLQLASLILYIANVLTEYFALPLGDLSPYFVYPMLYLAGIGSIALLIYSTYALIIEGKVNARLILGYVAAAVLSVSMAYPLYTLTMYNGFMSHIMSMVFAMGLGILSPPSSMPLIAVFMGIYTYSIIALVISGIMNKIPMYYLVAVASLIYVTTAFIEHAIIVIFASVLTITNLIIYLNIINKPREVGDGHAGVS</sequence>
<gene>
    <name evidence="3" type="ORF">GCM10007112_18230</name>
    <name evidence="2" type="ORF">Vsou_19170</name>
</gene>
<evidence type="ECO:0000313" key="4">
    <source>
        <dbReference type="Proteomes" id="UP000657075"/>
    </source>
</evidence>
<reference evidence="2" key="4">
    <citation type="journal article" date="2023" name="Microbiol. Resour. Announc.">
        <title>Complete Genome Sequence of Vulcanisaeta souniana Strain IC-059, a Hyperthermophilic Archaeon Isolated from Hot Spring Water in Japan.</title>
        <authorList>
            <person name="Kato S."/>
            <person name="Itoh T."/>
            <person name="Wu L."/>
            <person name="Ma J."/>
            <person name="Ohkuma M."/>
        </authorList>
    </citation>
    <scope>NUCLEOTIDE SEQUENCE</scope>
    <source>
        <strain evidence="2">JCM 11219</strain>
    </source>
</reference>
<evidence type="ECO:0000313" key="2">
    <source>
        <dbReference type="EMBL" id="BDR92824.1"/>
    </source>
</evidence>
<evidence type="ECO:0000313" key="3">
    <source>
        <dbReference type="EMBL" id="GGI81844.1"/>
    </source>
</evidence>
<feature type="transmembrane region" description="Helical" evidence="1">
    <location>
        <begin position="90"/>
        <end position="112"/>
    </location>
</feature>
<dbReference type="EMBL" id="BMNM01000008">
    <property type="protein sequence ID" value="GGI81844.1"/>
    <property type="molecule type" value="Genomic_DNA"/>
</dbReference>
<keyword evidence="5" id="KW-1185">Reference proteome</keyword>
<feature type="transmembrane region" description="Helical" evidence="1">
    <location>
        <begin position="145"/>
        <end position="166"/>
    </location>
</feature>
<feature type="transmembrane region" description="Helical" evidence="1">
    <location>
        <begin position="186"/>
        <end position="205"/>
    </location>
</feature>
<reference evidence="3" key="2">
    <citation type="submission" date="2020-09" db="EMBL/GenBank/DDBJ databases">
        <authorList>
            <person name="Sun Q."/>
            <person name="Ohkuma M."/>
        </authorList>
    </citation>
    <scope>NUCLEOTIDE SEQUENCE</scope>
    <source>
        <strain evidence="3">JCM 11219</strain>
    </source>
</reference>
<dbReference type="GeneID" id="76207456"/>
<evidence type="ECO:0000256" key="1">
    <source>
        <dbReference type="SAM" id="Phobius"/>
    </source>
</evidence>
<reference evidence="3" key="1">
    <citation type="journal article" date="2014" name="Int. J. Syst. Evol. Microbiol.">
        <title>Complete genome sequence of Corynebacterium casei LMG S-19264T (=DSM 44701T), isolated from a smear-ripened cheese.</title>
        <authorList>
            <consortium name="US DOE Joint Genome Institute (JGI-PGF)"/>
            <person name="Walter F."/>
            <person name="Albersmeier A."/>
            <person name="Kalinowski J."/>
            <person name="Ruckert C."/>
        </authorList>
    </citation>
    <scope>NUCLEOTIDE SEQUENCE</scope>
    <source>
        <strain evidence="3">JCM 11219</strain>
    </source>
</reference>
<feature type="transmembrane region" description="Helical" evidence="1">
    <location>
        <begin position="63"/>
        <end position="83"/>
    </location>
</feature>
<keyword evidence="1" id="KW-0812">Transmembrane</keyword>
<reference evidence="5" key="3">
    <citation type="submission" date="2022-09" db="EMBL/GenBank/DDBJ databases">
        <title>Complete genome sequence of Vulcanisaeta souniana.</title>
        <authorList>
            <person name="Kato S."/>
            <person name="Itoh T."/>
            <person name="Ohkuma M."/>
        </authorList>
    </citation>
    <scope>NUCLEOTIDE SEQUENCE [LARGE SCALE GENOMIC DNA]</scope>
    <source>
        <strain evidence="5">JCM 11219</strain>
    </source>
</reference>
<dbReference type="Proteomes" id="UP000657075">
    <property type="component" value="Unassembled WGS sequence"/>
</dbReference>
<protein>
    <recommendedName>
        <fullName evidence="6">Cytochrome b558/566 subunit B</fullName>
    </recommendedName>
</protein>
<feature type="transmembrane region" description="Helical" evidence="1">
    <location>
        <begin position="212"/>
        <end position="232"/>
    </location>
</feature>
<dbReference type="AlphaFoldDB" id="A0A830E2Z8"/>
<evidence type="ECO:0000313" key="5">
    <source>
        <dbReference type="Proteomes" id="UP001060771"/>
    </source>
</evidence>
<feature type="transmembrane region" description="Helical" evidence="1">
    <location>
        <begin position="265"/>
        <end position="285"/>
    </location>
</feature>
<dbReference type="Proteomes" id="UP001060771">
    <property type="component" value="Chromosome"/>
</dbReference>
<dbReference type="OrthoDB" id="28551at2157"/>
<feature type="transmembrane region" description="Helical" evidence="1">
    <location>
        <begin position="313"/>
        <end position="332"/>
    </location>
</feature>
<feature type="transmembrane region" description="Helical" evidence="1">
    <location>
        <begin position="238"/>
        <end position="258"/>
    </location>
</feature>
<keyword evidence="1" id="KW-1133">Transmembrane helix</keyword>
<keyword evidence="1" id="KW-0472">Membrane</keyword>